<protein>
    <submittedName>
        <fullName evidence="1">Uncharacterized protein</fullName>
    </submittedName>
</protein>
<reference evidence="1" key="1">
    <citation type="submission" date="2018-02" db="EMBL/GenBank/DDBJ databases">
        <title>Rhizophora mucronata_Transcriptome.</title>
        <authorList>
            <person name="Meera S.P."/>
            <person name="Sreeshan A."/>
            <person name="Augustine A."/>
        </authorList>
    </citation>
    <scope>NUCLEOTIDE SEQUENCE</scope>
    <source>
        <tissue evidence="1">Leaf</tissue>
    </source>
</reference>
<dbReference type="AlphaFoldDB" id="A0A2P2PUB9"/>
<name>A0A2P2PUB9_RHIMU</name>
<proteinExistence type="predicted"/>
<evidence type="ECO:0000313" key="1">
    <source>
        <dbReference type="EMBL" id="MBX58320.1"/>
    </source>
</evidence>
<accession>A0A2P2PUB9</accession>
<sequence length="24" mass="2885">MLDIKIVHLVTSYLSFWIRCSIVF</sequence>
<organism evidence="1">
    <name type="scientific">Rhizophora mucronata</name>
    <name type="common">Asiatic mangrove</name>
    <dbReference type="NCBI Taxonomy" id="61149"/>
    <lineage>
        <taxon>Eukaryota</taxon>
        <taxon>Viridiplantae</taxon>
        <taxon>Streptophyta</taxon>
        <taxon>Embryophyta</taxon>
        <taxon>Tracheophyta</taxon>
        <taxon>Spermatophyta</taxon>
        <taxon>Magnoliopsida</taxon>
        <taxon>eudicotyledons</taxon>
        <taxon>Gunneridae</taxon>
        <taxon>Pentapetalae</taxon>
        <taxon>rosids</taxon>
        <taxon>fabids</taxon>
        <taxon>Malpighiales</taxon>
        <taxon>Rhizophoraceae</taxon>
        <taxon>Rhizophora</taxon>
    </lineage>
</organism>
<dbReference type="EMBL" id="GGEC01077836">
    <property type="protein sequence ID" value="MBX58320.1"/>
    <property type="molecule type" value="Transcribed_RNA"/>
</dbReference>